<accession>A0A3S1AKW3</accession>
<comment type="caution">
    <text evidence="1">The sequence shown here is derived from an EMBL/GenBank/DDBJ whole genome shotgun (WGS) entry which is preliminary data.</text>
</comment>
<evidence type="ECO:0000313" key="1">
    <source>
        <dbReference type="EMBL" id="RUS94397.1"/>
    </source>
</evidence>
<dbReference type="OrthoDB" id="421181at2"/>
<gene>
    <name evidence="1" type="ORF">DSM106972_093820</name>
</gene>
<organism evidence="1 2">
    <name type="scientific">Dulcicalothrix desertica PCC 7102</name>
    <dbReference type="NCBI Taxonomy" id="232991"/>
    <lineage>
        <taxon>Bacteria</taxon>
        <taxon>Bacillati</taxon>
        <taxon>Cyanobacteriota</taxon>
        <taxon>Cyanophyceae</taxon>
        <taxon>Nostocales</taxon>
        <taxon>Calotrichaceae</taxon>
        <taxon>Dulcicalothrix</taxon>
    </lineage>
</organism>
<evidence type="ECO:0000313" key="2">
    <source>
        <dbReference type="Proteomes" id="UP000271624"/>
    </source>
</evidence>
<name>A0A3S1AKW3_9CYAN</name>
<dbReference type="RefSeq" id="WP_127087309.1">
    <property type="nucleotide sequence ID" value="NZ_RSCL01000049.1"/>
</dbReference>
<protein>
    <submittedName>
        <fullName evidence="1">Uncharacterized protein</fullName>
    </submittedName>
</protein>
<keyword evidence="2" id="KW-1185">Reference proteome</keyword>
<sequence length="63" mass="7029">MWTFVDRAKVDCSRFIPYYTGKVTQTISLKNWGTTTSVIVTIEPEVGITQPTAQQMMTGSVTI</sequence>
<reference evidence="1" key="1">
    <citation type="submission" date="2018-12" db="EMBL/GenBank/DDBJ databases">
        <authorList>
            <person name="Will S."/>
            <person name="Neumann-Schaal M."/>
            <person name="Henke P."/>
        </authorList>
    </citation>
    <scope>NUCLEOTIDE SEQUENCE</scope>
    <source>
        <strain evidence="1">PCC 7102</strain>
    </source>
</reference>
<reference evidence="1" key="2">
    <citation type="journal article" date="2019" name="Genome Biol. Evol.">
        <title>Day and night: Metabolic profiles and evolutionary relationships of six axenic non-marine cyanobacteria.</title>
        <authorList>
            <person name="Will S.E."/>
            <person name="Henke P."/>
            <person name="Boedeker C."/>
            <person name="Huang S."/>
            <person name="Brinkmann H."/>
            <person name="Rohde M."/>
            <person name="Jarek M."/>
            <person name="Friedl T."/>
            <person name="Seufert S."/>
            <person name="Schumacher M."/>
            <person name="Overmann J."/>
            <person name="Neumann-Schaal M."/>
            <person name="Petersen J."/>
        </authorList>
    </citation>
    <scope>NUCLEOTIDE SEQUENCE [LARGE SCALE GENOMIC DNA]</scope>
    <source>
        <strain evidence="1">PCC 7102</strain>
    </source>
</reference>
<proteinExistence type="predicted"/>
<dbReference type="AlphaFoldDB" id="A0A3S1AKW3"/>
<dbReference type="Proteomes" id="UP000271624">
    <property type="component" value="Unassembled WGS sequence"/>
</dbReference>
<dbReference type="EMBL" id="RSCL01000049">
    <property type="protein sequence ID" value="RUS94397.1"/>
    <property type="molecule type" value="Genomic_DNA"/>
</dbReference>